<gene>
    <name evidence="2" type="ORF">DNH61_17465</name>
</gene>
<keyword evidence="1" id="KW-1133">Transmembrane helix</keyword>
<evidence type="ECO:0000313" key="2">
    <source>
        <dbReference type="EMBL" id="PZD94737.1"/>
    </source>
</evidence>
<reference evidence="2 3" key="1">
    <citation type="submission" date="2018-06" db="EMBL/GenBank/DDBJ databases">
        <title>Paenibacillus imtechensis sp. nov.</title>
        <authorList>
            <person name="Pinnaka A.K."/>
            <person name="Singh H."/>
            <person name="Kaur M."/>
        </authorList>
    </citation>
    <scope>NUCLEOTIDE SEQUENCE [LARGE SCALE GENOMIC DNA]</scope>
    <source>
        <strain evidence="2 3">SMB1</strain>
    </source>
</reference>
<dbReference type="AlphaFoldDB" id="A0A2W1LTG1"/>
<keyword evidence="1" id="KW-0812">Transmembrane</keyword>
<dbReference type="Proteomes" id="UP000249522">
    <property type="component" value="Unassembled WGS sequence"/>
</dbReference>
<evidence type="ECO:0000313" key="3">
    <source>
        <dbReference type="Proteomes" id="UP000249522"/>
    </source>
</evidence>
<sequence length="59" mass="6839">MLPIKNPISTSYAHNVDNYWCLFHEREAVQDMGDMGIFLLLWASLVLPWATLLFSNKNI</sequence>
<comment type="caution">
    <text evidence="2">The sequence shown here is derived from an EMBL/GenBank/DDBJ whole genome shotgun (WGS) entry which is preliminary data.</text>
</comment>
<protein>
    <submittedName>
        <fullName evidence="2">Uncharacterized protein</fullName>
    </submittedName>
</protein>
<dbReference type="EMBL" id="QKRB01000051">
    <property type="protein sequence ID" value="PZD94737.1"/>
    <property type="molecule type" value="Genomic_DNA"/>
</dbReference>
<keyword evidence="1" id="KW-0472">Membrane</keyword>
<evidence type="ECO:0000256" key="1">
    <source>
        <dbReference type="SAM" id="Phobius"/>
    </source>
</evidence>
<accession>A0A2W1LTG1</accession>
<organism evidence="2 3">
    <name type="scientific">Paenibacillus sambharensis</name>
    <dbReference type="NCBI Taxonomy" id="1803190"/>
    <lineage>
        <taxon>Bacteria</taxon>
        <taxon>Bacillati</taxon>
        <taxon>Bacillota</taxon>
        <taxon>Bacilli</taxon>
        <taxon>Bacillales</taxon>
        <taxon>Paenibacillaceae</taxon>
        <taxon>Paenibacillus</taxon>
    </lineage>
</organism>
<dbReference type="RefSeq" id="WP_111147958.1">
    <property type="nucleotide sequence ID" value="NZ_QKRB01000051.1"/>
</dbReference>
<name>A0A2W1LTG1_9BACL</name>
<keyword evidence="3" id="KW-1185">Reference proteome</keyword>
<feature type="transmembrane region" description="Helical" evidence="1">
    <location>
        <begin position="35"/>
        <end position="54"/>
    </location>
</feature>
<proteinExistence type="predicted"/>